<name>A0AB39UZ46_9GAMM</name>
<dbReference type="InterPro" id="IPR021457">
    <property type="entry name" value="DUF3108"/>
</dbReference>
<dbReference type="KEGG" id="tcd:AAIA72_05795"/>
<accession>A0AB39UZ46</accession>
<sequence>MRWQKPERRTSTACGGWLCAWLCWLTFTGLTVSPVRAEGVPERLVPYVATYEARRSGLFLLKVRVTRQLIRLEDGRWHLTQTAEGWLYARREESVLTWEGVYPKPLRYTYVRRWLWQTRRVDLIFDRRAHRLVISVNGERWTQPLGQGDLDTLSCQLYLRVQLLEGRVPKGCRMSDGGRLKWTPARLAGEDHILWRGRRYAVQEVRLGGASGIGMQVWLAPALAHLPLRAQYRTPEGDEFVMTLNDLELQ</sequence>
<dbReference type="AlphaFoldDB" id="A0AB39UZ46"/>
<dbReference type="EMBL" id="CP154858">
    <property type="protein sequence ID" value="XDT73480.1"/>
    <property type="molecule type" value="Genomic_DNA"/>
</dbReference>
<dbReference type="Pfam" id="PF11306">
    <property type="entry name" value="DUF3108"/>
    <property type="match status" value="1"/>
</dbReference>
<dbReference type="RefSeq" id="WP_369602471.1">
    <property type="nucleotide sequence ID" value="NZ_CP154858.1"/>
</dbReference>
<gene>
    <name evidence="1" type="ORF">AAIA72_05795</name>
</gene>
<organism evidence="1">
    <name type="scientific">Thermohahella caldifontis</name>
    <dbReference type="NCBI Taxonomy" id="3142973"/>
    <lineage>
        <taxon>Bacteria</taxon>
        <taxon>Pseudomonadati</taxon>
        <taxon>Pseudomonadota</taxon>
        <taxon>Gammaproteobacteria</taxon>
        <taxon>Oceanospirillales</taxon>
        <taxon>Hahellaceae</taxon>
        <taxon>Thermohahella</taxon>
    </lineage>
</organism>
<protein>
    <submittedName>
        <fullName evidence="1">DUF3108 domain-containing protein</fullName>
    </submittedName>
</protein>
<evidence type="ECO:0000313" key="1">
    <source>
        <dbReference type="EMBL" id="XDT73480.1"/>
    </source>
</evidence>
<proteinExistence type="predicted"/>
<reference evidence="1" key="1">
    <citation type="submission" date="2024-05" db="EMBL/GenBank/DDBJ databases">
        <title>Genome sequencing of novel strain.</title>
        <authorList>
            <person name="Ganbat D."/>
            <person name="Ganbat S."/>
            <person name="Lee S.-J."/>
        </authorList>
    </citation>
    <scope>NUCLEOTIDE SEQUENCE</scope>
    <source>
        <strain evidence="1">SMD15-11</strain>
    </source>
</reference>